<keyword evidence="4 9" id="KW-0547">Nucleotide-binding</keyword>
<dbReference type="PANTHER" id="PTHR47970">
    <property type="entry name" value="KINESIN-LIKE PROTEIN KIF11"/>
    <property type="match status" value="1"/>
</dbReference>
<keyword evidence="2" id="KW-0963">Cytoplasm</keyword>
<evidence type="ECO:0000313" key="13">
    <source>
        <dbReference type="EMBL" id="CAJ1934033.1"/>
    </source>
</evidence>
<protein>
    <recommendedName>
        <fullName evidence="12">Kinesin motor domain-containing protein</fullName>
    </recommendedName>
</protein>
<comment type="caution">
    <text evidence="13">The sequence shown here is derived from an EMBL/GenBank/DDBJ whole genome shotgun (WGS) entry which is preliminary data.</text>
</comment>
<dbReference type="InterPro" id="IPR047149">
    <property type="entry name" value="KIF11-like"/>
</dbReference>
<dbReference type="GO" id="GO:0005876">
    <property type="term" value="C:spindle microtubule"/>
    <property type="evidence" value="ECO:0007669"/>
    <property type="project" value="TreeGrafter"/>
</dbReference>
<dbReference type="PRINTS" id="PR00380">
    <property type="entry name" value="KINESINHEAVY"/>
</dbReference>
<dbReference type="GO" id="GO:0007018">
    <property type="term" value="P:microtubule-based movement"/>
    <property type="evidence" value="ECO:0007669"/>
    <property type="project" value="InterPro"/>
</dbReference>
<name>A0AAD2CJN9_9STRA</name>
<dbReference type="Proteomes" id="UP001295423">
    <property type="component" value="Unassembled WGS sequence"/>
</dbReference>
<dbReference type="InterPro" id="IPR036961">
    <property type="entry name" value="Kinesin_motor_dom_sf"/>
</dbReference>
<dbReference type="SUPFAM" id="SSF52540">
    <property type="entry name" value="P-loop containing nucleoside triphosphate hydrolases"/>
    <property type="match status" value="1"/>
</dbReference>
<evidence type="ECO:0000256" key="10">
    <source>
        <dbReference type="SAM" id="Coils"/>
    </source>
</evidence>
<feature type="region of interest" description="Disordered" evidence="11">
    <location>
        <begin position="1137"/>
        <end position="1195"/>
    </location>
</feature>
<dbReference type="PANTHER" id="PTHR47970:SF12">
    <property type="entry name" value="KINESIN FAMILY MEMBER 11"/>
    <property type="match status" value="1"/>
</dbReference>
<keyword evidence="5 9" id="KW-0067">ATP-binding</keyword>
<dbReference type="InterPro" id="IPR027417">
    <property type="entry name" value="P-loop_NTPase"/>
</dbReference>
<dbReference type="GO" id="GO:0051231">
    <property type="term" value="P:spindle elongation"/>
    <property type="evidence" value="ECO:0007669"/>
    <property type="project" value="TreeGrafter"/>
</dbReference>
<keyword evidence="6 9" id="KW-0505">Motor protein</keyword>
<evidence type="ECO:0000256" key="1">
    <source>
        <dbReference type="ARBA" id="ARBA00004245"/>
    </source>
</evidence>
<keyword evidence="7" id="KW-0206">Cytoskeleton</keyword>
<evidence type="ECO:0000256" key="6">
    <source>
        <dbReference type="ARBA" id="ARBA00023175"/>
    </source>
</evidence>
<evidence type="ECO:0000256" key="5">
    <source>
        <dbReference type="ARBA" id="ARBA00022840"/>
    </source>
</evidence>
<feature type="compositionally biased region" description="Polar residues" evidence="11">
    <location>
        <begin position="1186"/>
        <end position="1195"/>
    </location>
</feature>
<dbReference type="Gene3D" id="3.40.850.10">
    <property type="entry name" value="Kinesin motor domain"/>
    <property type="match status" value="1"/>
</dbReference>
<gene>
    <name evidence="13" type="ORF">CYCCA115_LOCUS3566</name>
</gene>
<evidence type="ECO:0000256" key="2">
    <source>
        <dbReference type="ARBA" id="ARBA00022490"/>
    </source>
</evidence>
<dbReference type="AlphaFoldDB" id="A0AAD2CJN9"/>
<dbReference type="GO" id="GO:0005524">
    <property type="term" value="F:ATP binding"/>
    <property type="evidence" value="ECO:0007669"/>
    <property type="project" value="UniProtKB-UniRule"/>
</dbReference>
<dbReference type="Pfam" id="PF00225">
    <property type="entry name" value="Kinesin"/>
    <property type="match status" value="1"/>
</dbReference>
<evidence type="ECO:0000256" key="3">
    <source>
        <dbReference type="ARBA" id="ARBA00022701"/>
    </source>
</evidence>
<dbReference type="GO" id="GO:0090307">
    <property type="term" value="P:mitotic spindle assembly"/>
    <property type="evidence" value="ECO:0007669"/>
    <property type="project" value="TreeGrafter"/>
</dbReference>
<dbReference type="GO" id="GO:0008574">
    <property type="term" value="F:plus-end-directed microtubule motor activity"/>
    <property type="evidence" value="ECO:0007669"/>
    <property type="project" value="TreeGrafter"/>
</dbReference>
<dbReference type="GO" id="GO:0072686">
    <property type="term" value="C:mitotic spindle"/>
    <property type="evidence" value="ECO:0007669"/>
    <property type="project" value="TreeGrafter"/>
</dbReference>
<accession>A0AAD2CJN9</accession>
<feature type="domain" description="Kinesin motor" evidence="12">
    <location>
        <begin position="14"/>
        <end position="357"/>
    </location>
</feature>
<proteinExistence type="inferred from homology"/>
<comment type="similarity">
    <text evidence="8">Belongs to the TRAFAC class myosin-kinesin ATPase superfamily. Kinesin family. KIN-5/BimC subfamily.</text>
</comment>
<keyword evidence="14" id="KW-1185">Reference proteome</keyword>
<keyword evidence="10" id="KW-0175">Coiled coil</keyword>
<evidence type="ECO:0000256" key="8">
    <source>
        <dbReference type="ARBA" id="ARBA00034704"/>
    </source>
</evidence>
<sequence length="1195" mass="132439">MAGKRPTSPRSTASVQVVIRLRPLNDREKKHGTLPVVSASTADKSVTVIKGKGSHQARSSYGFDNVFTAFSSQEEVFDATLKPIIRDVMMGFESTVFAYGQTGTGKTHTMEGDLDNPEMQGVIPRSAKAIFEALKTPDYSHFSVSCSFLEIYNEELCDLLADPDSSGPKLDIMVGKNGPFCRGLSESPVESADDVFALMRRAQNQRQVGETNMNKQSSRSHCIFTLKIDAKRVLEDGSVLEVGGKLHCVDLAGSECAKSADLEKGNDSQAARERERKNINQSLLTLGRVVSMLKEQSQSKKKTNVRIPYRDSKLTRILQESLGGRCKTCLIATISPSVTAIEESMSTLNYAHAANGIVNKPVTTSFMSGSSSVSGELLKSSSGGGKNETGAVEHWRDMECRLEYMKAQVEEAQQALARKHLQQQELVEKAEQAEEAKLAAEAQLKVAKQENISLRDEITQHVEEKKTLLEELEHTKVSLSETTSILRATRHTEKCLTDEANQLLCALQQSIKDTSDLHSHLLRNREGDIERKKATKTFNGSIVRLFKEVCILVDSFTTVHRAFGEFMGSSNNTTCERLHHLQEANDQSLDVLTEEVHAASKLLTEYVSADGGIGQFVDATTSSIVDKMKSGKELLDSKGRELSSSFGGIRDQLKKSGQHLNELNASYQAESNQMLKDLTEKLSRTDKVLRKMVQSTIDTLEQQKEERLRSTESLQHELEEWDAATKKTAESISSISDKQSSSILETIEMLQAERARHDEINKQLGSQREFLQEMDSNQRSVIEKQNKALVSQKEAFVKSHQQQKEFCEQLVSNVMSGVQDLLKKQVATILDGSKQSHESFVNSNDELFMLNSSIQTSSNDIHDTVSSTNQSIQSTFEKVTQNESVASTMLEESSNTFSSILNSCQSHKSVIETKRRLISDNLQSSRSDNIDTLKRLKAEVTSSGEECTELVTVQTREQLAIGIKKLTDLSASSRAVVQTDVIEQTQNSIATNIEEPFESIMEALKETMDGASGEIQEGSENIRSLTSKHNDLVESMCKDMESSAAEMKTRGQEQESVIKDHGKTVKHVVKEHDECVLKNVGAIKSANTKCQDNVNEFTGRVIRPNEPTPEIEEKPLPEYSEELSKTPADGIILQGLRKDQSSCSEMSFGSSNKENNDDVASISSDDSDDKVEKSRANQAKNRRDTYQFTSEEAAD</sequence>
<keyword evidence="3" id="KW-0493">Microtubule</keyword>
<dbReference type="EMBL" id="CAKOGP040000324">
    <property type="protein sequence ID" value="CAJ1934033.1"/>
    <property type="molecule type" value="Genomic_DNA"/>
</dbReference>
<evidence type="ECO:0000313" key="14">
    <source>
        <dbReference type="Proteomes" id="UP001295423"/>
    </source>
</evidence>
<organism evidence="13 14">
    <name type="scientific">Cylindrotheca closterium</name>
    <dbReference type="NCBI Taxonomy" id="2856"/>
    <lineage>
        <taxon>Eukaryota</taxon>
        <taxon>Sar</taxon>
        <taxon>Stramenopiles</taxon>
        <taxon>Ochrophyta</taxon>
        <taxon>Bacillariophyta</taxon>
        <taxon>Bacillariophyceae</taxon>
        <taxon>Bacillariophycidae</taxon>
        <taxon>Bacillariales</taxon>
        <taxon>Bacillariaceae</taxon>
        <taxon>Cylindrotheca</taxon>
    </lineage>
</organism>
<dbReference type="SMART" id="SM00129">
    <property type="entry name" value="KISc"/>
    <property type="match status" value="1"/>
</dbReference>
<feature type="binding site" evidence="9">
    <location>
        <begin position="100"/>
        <end position="107"/>
    </location>
    <ligand>
        <name>ATP</name>
        <dbReference type="ChEBI" id="CHEBI:30616"/>
    </ligand>
</feature>
<evidence type="ECO:0000256" key="4">
    <source>
        <dbReference type="ARBA" id="ARBA00022741"/>
    </source>
</evidence>
<dbReference type="PROSITE" id="PS50067">
    <property type="entry name" value="KINESIN_MOTOR_2"/>
    <property type="match status" value="1"/>
</dbReference>
<evidence type="ECO:0000256" key="11">
    <source>
        <dbReference type="SAM" id="MobiDB-lite"/>
    </source>
</evidence>
<feature type="coiled-coil region" evidence="10">
    <location>
        <begin position="409"/>
        <end position="482"/>
    </location>
</feature>
<feature type="compositionally biased region" description="Polar residues" evidence="11">
    <location>
        <begin position="1141"/>
        <end position="1153"/>
    </location>
</feature>
<evidence type="ECO:0000256" key="9">
    <source>
        <dbReference type="PROSITE-ProRule" id="PRU00283"/>
    </source>
</evidence>
<evidence type="ECO:0000259" key="12">
    <source>
        <dbReference type="PROSITE" id="PS50067"/>
    </source>
</evidence>
<dbReference type="InterPro" id="IPR001752">
    <property type="entry name" value="Kinesin_motor_dom"/>
</dbReference>
<comment type="subcellular location">
    <subcellularLocation>
        <location evidence="1">Cytoplasm</location>
        <location evidence="1">Cytoskeleton</location>
    </subcellularLocation>
</comment>
<feature type="compositionally biased region" description="Basic and acidic residues" evidence="11">
    <location>
        <begin position="1170"/>
        <end position="1185"/>
    </location>
</feature>
<dbReference type="FunFam" id="3.40.850.10:FF:000019">
    <property type="entry name" value="Kinesin-like protein KIN-5D"/>
    <property type="match status" value="1"/>
</dbReference>
<dbReference type="GO" id="GO:0008017">
    <property type="term" value="F:microtubule binding"/>
    <property type="evidence" value="ECO:0007669"/>
    <property type="project" value="InterPro"/>
</dbReference>
<reference evidence="13" key="1">
    <citation type="submission" date="2023-08" db="EMBL/GenBank/DDBJ databases">
        <authorList>
            <person name="Audoor S."/>
            <person name="Bilcke G."/>
        </authorList>
    </citation>
    <scope>NUCLEOTIDE SEQUENCE</scope>
</reference>
<evidence type="ECO:0000256" key="7">
    <source>
        <dbReference type="ARBA" id="ARBA00023212"/>
    </source>
</evidence>